<evidence type="ECO:0000256" key="5">
    <source>
        <dbReference type="SAM" id="MobiDB-lite"/>
    </source>
</evidence>
<dbReference type="STRING" id="97359.A0A550BY93"/>
<feature type="domain" description="Paf1 complex subunit Cdc73 N-terminal" evidence="7">
    <location>
        <begin position="57"/>
        <end position="198"/>
    </location>
</feature>
<comment type="caution">
    <text evidence="8">The sequence shown here is derived from an EMBL/GenBank/DDBJ whole genome shotgun (WGS) entry which is preliminary data.</text>
</comment>
<sequence length="382" mass="42492">MSENSDPLLALRSAIKSRATITFSKDGAPVPSLASATHIDLSPSQSYARATPTRWKKSGSGNEGYTLDALYLVFQLQGASGGEYMKQARENGMTVGMVSITERKAVLDYLEGRISDHPSIIQEDAGKGDGSAPAGAATSPQKRRHYVPDAKDVQVVKRMRQNEVELEDRHTVLRGQKLNDFTNLRNIYADKLKKLKDASKTGAAVPAPPSPKARVQGAPIILVSSSPTALVTMYNVQRFLGESVFETSQEARANAGNNRPPELIHIYRKVDIPSNDGTTSMRQATRRYAVYDNAEKMPPDGWDRVVCVLTTGQAWQFRPYKWSEPRALFHHVKGMHVSWANDPPNPKIADWNVTEIKIDKNRRHVDKSTVAHFWRVWTTGWA</sequence>
<dbReference type="InterPro" id="IPR032041">
    <property type="entry name" value="Cdc73_N"/>
</dbReference>
<comment type="subcellular location">
    <subcellularLocation>
        <location evidence="1">Nucleus</location>
    </subcellularLocation>
</comment>
<dbReference type="PANTHER" id="PTHR12466">
    <property type="entry name" value="CDC73 DOMAIN PROTEIN"/>
    <property type="match status" value="1"/>
</dbReference>
<name>A0A550BY93_9AGAR</name>
<dbReference type="Pfam" id="PF16050">
    <property type="entry name" value="CDC73_N"/>
    <property type="match status" value="1"/>
</dbReference>
<evidence type="ECO:0000259" key="6">
    <source>
        <dbReference type="Pfam" id="PF05179"/>
    </source>
</evidence>
<dbReference type="OrthoDB" id="2186602at2759"/>
<dbReference type="PANTHER" id="PTHR12466:SF8">
    <property type="entry name" value="PARAFIBROMIN"/>
    <property type="match status" value="1"/>
</dbReference>
<evidence type="ECO:0000313" key="9">
    <source>
        <dbReference type="Proteomes" id="UP000320762"/>
    </source>
</evidence>
<dbReference type="GO" id="GO:0000993">
    <property type="term" value="F:RNA polymerase II complex binding"/>
    <property type="evidence" value="ECO:0007669"/>
    <property type="project" value="TreeGrafter"/>
</dbReference>
<evidence type="ECO:0000256" key="1">
    <source>
        <dbReference type="ARBA" id="ARBA00004123"/>
    </source>
</evidence>
<dbReference type="EMBL" id="VDMD01000047">
    <property type="protein sequence ID" value="TRM57493.1"/>
    <property type="molecule type" value="Genomic_DNA"/>
</dbReference>
<dbReference type="GO" id="GO:0016593">
    <property type="term" value="C:Cdc73/Paf1 complex"/>
    <property type="evidence" value="ECO:0007669"/>
    <property type="project" value="InterPro"/>
</dbReference>
<keyword evidence="9" id="KW-1185">Reference proteome</keyword>
<keyword evidence="3" id="KW-0804">Transcription</keyword>
<dbReference type="GO" id="GO:0006368">
    <property type="term" value="P:transcription elongation by RNA polymerase II"/>
    <property type="evidence" value="ECO:0007669"/>
    <property type="project" value="InterPro"/>
</dbReference>
<keyword evidence="4" id="KW-0539">Nucleus</keyword>
<gene>
    <name evidence="8" type="ORF">BD626DRAFT_514922</name>
</gene>
<accession>A0A550BY93</accession>
<comment type="similarity">
    <text evidence="2">Belongs to the CDC73 family.</text>
</comment>
<evidence type="ECO:0000256" key="3">
    <source>
        <dbReference type="ARBA" id="ARBA00023163"/>
    </source>
</evidence>
<evidence type="ECO:0000313" key="8">
    <source>
        <dbReference type="EMBL" id="TRM57493.1"/>
    </source>
</evidence>
<dbReference type="InterPro" id="IPR038103">
    <property type="entry name" value="CDC73_C_sf"/>
</dbReference>
<dbReference type="Proteomes" id="UP000320762">
    <property type="component" value="Unassembled WGS sequence"/>
</dbReference>
<dbReference type="AlphaFoldDB" id="A0A550BY93"/>
<dbReference type="Pfam" id="PF05179">
    <property type="entry name" value="CDC73_C"/>
    <property type="match status" value="1"/>
</dbReference>
<dbReference type="InterPro" id="IPR007852">
    <property type="entry name" value="Cdc73/Parafibromin"/>
</dbReference>
<organism evidence="8 9">
    <name type="scientific">Schizophyllum amplum</name>
    <dbReference type="NCBI Taxonomy" id="97359"/>
    <lineage>
        <taxon>Eukaryota</taxon>
        <taxon>Fungi</taxon>
        <taxon>Dikarya</taxon>
        <taxon>Basidiomycota</taxon>
        <taxon>Agaricomycotina</taxon>
        <taxon>Agaricomycetes</taxon>
        <taxon>Agaricomycetidae</taxon>
        <taxon>Agaricales</taxon>
        <taxon>Schizophyllaceae</taxon>
        <taxon>Schizophyllum</taxon>
    </lineage>
</organism>
<evidence type="ECO:0000259" key="7">
    <source>
        <dbReference type="Pfam" id="PF16050"/>
    </source>
</evidence>
<dbReference type="Gene3D" id="3.40.50.11990">
    <property type="entry name" value="RNA polymerase II accessory factor, Cdc73 C-terminal domain"/>
    <property type="match status" value="1"/>
</dbReference>
<reference evidence="8 9" key="1">
    <citation type="journal article" date="2019" name="New Phytol.">
        <title>Comparative genomics reveals unique wood-decay strategies and fruiting body development in the Schizophyllaceae.</title>
        <authorList>
            <person name="Almasi E."/>
            <person name="Sahu N."/>
            <person name="Krizsan K."/>
            <person name="Balint B."/>
            <person name="Kovacs G.M."/>
            <person name="Kiss B."/>
            <person name="Cseklye J."/>
            <person name="Drula E."/>
            <person name="Henrissat B."/>
            <person name="Nagy I."/>
            <person name="Chovatia M."/>
            <person name="Adam C."/>
            <person name="LaButti K."/>
            <person name="Lipzen A."/>
            <person name="Riley R."/>
            <person name="Grigoriev I.V."/>
            <person name="Nagy L.G."/>
        </authorList>
    </citation>
    <scope>NUCLEOTIDE SEQUENCE [LARGE SCALE GENOMIC DNA]</scope>
    <source>
        <strain evidence="8 9">NL-1724</strain>
    </source>
</reference>
<dbReference type="GO" id="GO:0032968">
    <property type="term" value="P:positive regulation of transcription elongation by RNA polymerase II"/>
    <property type="evidence" value="ECO:0007669"/>
    <property type="project" value="TreeGrafter"/>
</dbReference>
<dbReference type="InterPro" id="IPR031336">
    <property type="entry name" value="CDC73_C"/>
</dbReference>
<feature type="region of interest" description="Disordered" evidence="5">
    <location>
        <begin position="120"/>
        <end position="150"/>
    </location>
</feature>
<proteinExistence type="inferred from homology"/>
<evidence type="ECO:0000256" key="2">
    <source>
        <dbReference type="ARBA" id="ARBA00010427"/>
    </source>
</evidence>
<evidence type="ECO:0000256" key="4">
    <source>
        <dbReference type="ARBA" id="ARBA00023242"/>
    </source>
</evidence>
<protein>
    <submittedName>
        <fullName evidence="8">RNA polymerase II-associated protein</fullName>
    </submittedName>
</protein>
<feature type="domain" description="Cell division control protein 73 C-terminal" evidence="6">
    <location>
        <begin position="218"/>
        <end position="375"/>
    </location>
</feature>